<dbReference type="CDD" id="cd08966">
    <property type="entry name" value="EcFpg-like_N"/>
    <property type="match status" value="1"/>
</dbReference>
<dbReference type="PATRIC" id="fig|61435.5.peg.948"/>
<feature type="domain" description="FPG-type" evidence="17">
    <location>
        <begin position="236"/>
        <end position="270"/>
    </location>
</feature>
<comment type="catalytic activity">
    <reaction evidence="15">
        <text>2'-deoxyribonucleotide-(2'-deoxyribose 5'-phosphate)-2'-deoxyribonucleotide-DNA = a 3'-end 2'-deoxyribonucleotide-(2,3-dehydro-2,3-deoxyribose 5'-phosphate)-DNA + a 5'-end 5'-phospho-2'-deoxyribonucleoside-DNA + H(+)</text>
        <dbReference type="Rhea" id="RHEA:66592"/>
        <dbReference type="Rhea" id="RHEA-COMP:13180"/>
        <dbReference type="Rhea" id="RHEA-COMP:16897"/>
        <dbReference type="Rhea" id="RHEA-COMP:17067"/>
        <dbReference type="ChEBI" id="CHEBI:15378"/>
        <dbReference type="ChEBI" id="CHEBI:136412"/>
        <dbReference type="ChEBI" id="CHEBI:157695"/>
        <dbReference type="ChEBI" id="CHEBI:167181"/>
        <dbReference type="EC" id="4.2.99.18"/>
    </reaction>
</comment>
<keyword evidence="6" id="KW-0227">DNA damage</keyword>
<feature type="domain" description="Formamidopyrimidine-DNA glycosylase catalytic" evidence="18">
    <location>
        <begin position="2"/>
        <end position="115"/>
    </location>
</feature>
<evidence type="ECO:0000256" key="11">
    <source>
        <dbReference type="ARBA" id="ARBA00023204"/>
    </source>
</evidence>
<evidence type="ECO:0000256" key="1">
    <source>
        <dbReference type="ARBA" id="ARBA00001668"/>
    </source>
</evidence>
<dbReference type="InterPro" id="IPR035937">
    <property type="entry name" value="FPG_N"/>
</dbReference>
<dbReference type="SUPFAM" id="SSF57716">
    <property type="entry name" value="Glucocorticoid receptor-like (DNA-binding domain)"/>
    <property type="match status" value="1"/>
</dbReference>
<dbReference type="InterPro" id="IPR012319">
    <property type="entry name" value="FPG_cat"/>
</dbReference>
<dbReference type="PROSITE" id="PS51068">
    <property type="entry name" value="FPG_CAT"/>
    <property type="match status" value="1"/>
</dbReference>
<evidence type="ECO:0000313" key="19">
    <source>
        <dbReference type="EMBL" id="KSV17968.1"/>
    </source>
</evidence>
<evidence type="ECO:0000259" key="18">
    <source>
        <dbReference type="PROSITE" id="PS51068"/>
    </source>
</evidence>
<evidence type="ECO:0000259" key="17">
    <source>
        <dbReference type="PROSITE" id="PS51066"/>
    </source>
</evidence>
<evidence type="ECO:0000313" key="20">
    <source>
        <dbReference type="Proteomes" id="UP000053577"/>
    </source>
</evidence>
<dbReference type="OrthoDB" id="9800855at2"/>
<dbReference type="GO" id="GO:0008270">
    <property type="term" value="F:zinc ion binding"/>
    <property type="evidence" value="ECO:0007669"/>
    <property type="project" value="UniProtKB-KW"/>
</dbReference>
<keyword evidence="12" id="KW-0456">Lyase</keyword>
<evidence type="ECO:0000256" key="5">
    <source>
        <dbReference type="ARBA" id="ARBA00022723"/>
    </source>
</evidence>
<dbReference type="AlphaFoldDB" id="A0A0V8M2R0"/>
<dbReference type="PANTHER" id="PTHR22993">
    <property type="entry name" value="FORMAMIDOPYRIMIDINE-DNA GLYCOSYLASE"/>
    <property type="match status" value="1"/>
</dbReference>
<dbReference type="GO" id="GO:0003690">
    <property type="term" value="F:double-stranded DNA binding"/>
    <property type="evidence" value="ECO:0007669"/>
    <property type="project" value="UniProtKB-ARBA"/>
</dbReference>
<comment type="similarity">
    <text evidence="3">Belongs to the FPG family.</text>
</comment>
<organism evidence="19 20">
    <name type="scientific">Dehalococcoides mccartyi</name>
    <dbReference type="NCBI Taxonomy" id="61435"/>
    <lineage>
        <taxon>Bacteria</taxon>
        <taxon>Bacillati</taxon>
        <taxon>Chloroflexota</taxon>
        <taxon>Dehalococcoidia</taxon>
        <taxon>Dehalococcoidales</taxon>
        <taxon>Dehalococcoidaceae</taxon>
        <taxon>Dehalococcoides</taxon>
    </lineage>
</organism>
<dbReference type="FunFam" id="1.10.8.50:FF:000003">
    <property type="entry name" value="Formamidopyrimidine-DNA glycosylase"/>
    <property type="match status" value="1"/>
</dbReference>
<evidence type="ECO:0000256" key="9">
    <source>
        <dbReference type="ARBA" id="ARBA00022833"/>
    </source>
</evidence>
<keyword evidence="10" id="KW-0238">DNA-binding</keyword>
<dbReference type="SUPFAM" id="SSF46946">
    <property type="entry name" value="S13-like H2TH domain"/>
    <property type="match status" value="1"/>
</dbReference>
<keyword evidence="11" id="KW-0234">DNA repair</keyword>
<dbReference type="SMART" id="SM01232">
    <property type="entry name" value="H2TH"/>
    <property type="match status" value="1"/>
</dbReference>
<dbReference type="RefSeq" id="WP_010937075.1">
    <property type="nucleotide sequence ID" value="NZ_JGYD01000018.1"/>
</dbReference>
<evidence type="ECO:0000256" key="12">
    <source>
        <dbReference type="ARBA" id="ARBA00023239"/>
    </source>
</evidence>
<dbReference type="Gene3D" id="3.20.190.10">
    <property type="entry name" value="MutM-like, N-terminal"/>
    <property type="match status" value="1"/>
</dbReference>
<sequence>MPELPEVETVKNEIMPHLLGKKITRMEALWAKTLCPPETEFNKLVSGLQVTGLSRRGKYIIISLSGGLFISVHLKMSGGLTAVKAETEQFPRFTRAVFHLENGEQVYFTDIRKFGRINLLTSLDTILEKLGPEPLEGDFTPEVLGKRLSGRKGPIKAVLLDQKVLAGVGNMYADEALFKACLNPLRPADSLSKAEVTKLHSAIQSVLHKAIQNKGASVSTYHRPDGSKGGAQLEFNVAHRRGEVCPECGAPINRQLIRQRACYYCPHCQA</sequence>
<keyword evidence="7 16" id="KW-0863">Zinc-finger</keyword>
<dbReference type="Pfam" id="PF06831">
    <property type="entry name" value="H2TH"/>
    <property type="match status" value="1"/>
</dbReference>
<evidence type="ECO:0000256" key="7">
    <source>
        <dbReference type="ARBA" id="ARBA00022771"/>
    </source>
</evidence>
<evidence type="ECO:0000256" key="14">
    <source>
        <dbReference type="ARBA" id="ARBA00023295"/>
    </source>
</evidence>
<accession>A0A0V8M2R0</accession>
<dbReference type="SUPFAM" id="SSF81624">
    <property type="entry name" value="N-terminal domain of MutM-like DNA repair proteins"/>
    <property type="match status" value="1"/>
</dbReference>
<dbReference type="PANTHER" id="PTHR22993:SF9">
    <property type="entry name" value="FORMAMIDOPYRIMIDINE-DNA GLYCOSYLASE"/>
    <property type="match status" value="1"/>
</dbReference>
<proteinExistence type="inferred from homology"/>
<evidence type="ECO:0000256" key="2">
    <source>
        <dbReference type="ARBA" id="ARBA00001947"/>
    </source>
</evidence>
<keyword evidence="5" id="KW-0479">Metal-binding</keyword>
<dbReference type="InterPro" id="IPR020629">
    <property type="entry name" value="FPG_Glyclase"/>
</dbReference>
<keyword evidence="9" id="KW-0862">Zinc</keyword>
<evidence type="ECO:0000256" key="3">
    <source>
        <dbReference type="ARBA" id="ARBA00009409"/>
    </source>
</evidence>
<dbReference type="Proteomes" id="UP000053577">
    <property type="component" value="Unassembled WGS sequence"/>
</dbReference>
<evidence type="ECO:0000256" key="10">
    <source>
        <dbReference type="ARBA" id="ARBA00023125"/>
    </source>
</evidence>
<comment type="cofactor">
    <cofactor evidence="2">
        <name>Zn(2+)</name>
        <dbReference type="ChEBI" id="CHEBI:29105"/>
    </cofactor>
</comment>
<dbReference type="GO" id="GO:0006284">
    <property type="term" value="P:base-excision repair"/>
    <property type="evidence" value="ECO:0007669"/>
    <property type="project" value="InterPro"/>
</dbReference>
<dbReference type="EMBL" id="JGYD01000018">
    <property type="protein sequence ID" value="KSV17968.1"/>
    <property type="molecule type" value="Genomic_DNA"/>
</dbReference>
<keyword evidence="8" id="KW-0378">Hydrolase</keyword>
<evidence type="ECO:0000256" key="13">
    <source>
        <dbReference type="ARBA" id="ARBA00023268"/>
    </source>
</evidence>
<dbReference type="InterPro" id="IPR000214">
    <property type="entry name" value="Znf_DNA_glyclase/AP_lyase"/>
</dbReference>
<name>A0A0V8M2R0_9CHLR</name>
<dbReference type="GO" id="GO:0034039">
    <property type="term" value="F:8-oxo-7,8-dihydroguanine DNA N-glycosylase activity"/>
    <property type="evidence" value="ECO:0007669"/>
    <property type="project" value="TreeGrafter"/>
</dbReference>
<evidence type="ECO:0000256" key="8">
    <source>
        <dbReference type="ARBA" id="ARBA00022801"/>
    </source>
</evidence>
<dbReference type="Gene3D" id="1.10.8.50">
    <property type="match status" value="1"/>
</dbReference>
<keyword evidence="13" id="KW-0511">Multifunctional enzyme</keyword>
<dbReference type="GO" id="GO:0003684">
    <property type="term" value="F:damaged DNA binding"/>
    <property type="evidence" value="ECO:0007669"/>
    <property type="project" value="InterPro"/>
</dbReference>
<dbReference type="InterPro" id="IPR010979">
    <property type="entry name" value="Ribosomal_uS13-like_H2TH"/>
</dbReference>
<comment type="catalytic activity">
    <reaction evidence="1">
        <text>Hydrolysis of DNA containing ring-opened 7-methylguanine residues, releasing 2,6-diamino-4-hydroxy-5-(N-methyl)formamidopyrimidine.</text>
        <dbReference type="EC" id="3.2.2.23"/>
    </reaction>
</comment>
<dbReference type="InterPro" id="IPR015887">
    <property type="entry name" value="DNA_glyclase_Znf_dom_DNA_BS"/>
</dbReference>
<protein>
    <submittedName>
        <fullName evidence="19">5-hydroxymethyluracil DNA glycosylase</fullName>
    </submittedName>
</protein>
<dbReference type="NCBIfam" id="TIGR00577">
    <property type="entry name" value="fpg"/>
    <property type="match status" value="1"/>
</dbReference>
<evidence type="ECO:0000256" key="4">
    <source>
        <dbReference type="ARBA" id="ARBA00011245"/>
    </source>
</evidence>
<comment type="subunit">
    <text evidence="4">Monomer.</text>
</comment>
<keyword evidence="14" id="KW-0326">Glycosidase</keyword>
<evidence type="ECO:0000256" key="6">
    <source>
        <dbReference type="ARBA" id="ARBA00022763"/>
    </source>
</evidence>
<reference evidence="19 20" key="1">
    <citation type="journal article" date="2015" name="Sci. Rep.">
        <title>A comparative genomics and reductive dehalogenase gene transcription study of two chloroethene-respiring bacteria, Dehalococcoides mccartyi strains MB and 11a.</title>
        <authorList>
            <person name="Low A."/>
            <person name="Shen Z."/>
            <person name="Cheng D."/>
            <person name="Rogers M.J."/>
            <person name="Lee P.K."/>
            <person name="He J."/>
        </authorList>
    </citation>
    <scope>NUCLEOTIDE SEQUENCE [LARGE SCALE GENOMIC DNA]</scope>
    <source>
        <strain evidence="19 20">MB</strain>
    </source>
</reference>
<dbReference type="InterPro" id="IPR015886">
    <property type="entry name" value="H2TH_FPG"/>
</dbReference>
<comment type="caution">
    <text evidence="19">The sequence shown here is derived from an EMBL/GenBank/DDBJ whole genome shotgun (WGS) entry which is preliminary data.</text>
</comment>
<evidence type="ECO:0000256" key="16">
    <source>
        <dbReference type="PROSITE-ProRule" id="PRU00391"/>
    </source>
</evidence>
<dbReference type="SMART" id="SM00898">
    <property type="entry name" value="Fapy_DNA_glyco"/>
    <property type="match status" value="1"/>
</dbReference>
<dbReference type="NCBIfam" id="NF002211">
    <property type="entry name" value="PRK01103.1"/>
    <property type="match status" value="1"/>
</dbReference>
<dbReference type="GO" id="GO:0140078">
    <property type="term" value="F:class I DNA-(apurinic or apyrimidinic site) endonuclease activity"/>
    <property type="evidence" value="ECO:0007669"/>
    <property type="project" value="UniProtKB-EC"/>
</dbReference>
<dbReference type="Pfam" id="PF01149">
    <property type="entry name" value="Fapy_DNA_glyco"/>
    <property type="match status" value="1"/>
</dbReference>
<dbReference type="PROSITE" id="PS51066">
    <property type="entry name" value="ZF_FPG_2"/>
    <property type="match status" value="1"/>
</dbReference>
<dbReference type="PROSITE" id="PS01242">
    <property type="entry name" value="ZF_FPG_1"/>
    <property type="match status" value="1"/>
</dbReference>
<evidence type="ECO:0000256" key="15">
    <source>
        <dbReference type="ARBA" id="ARBA00044632"/>
    </source>
</evidence>
<gene>
    <name evidence="19" type="ORF">DA01_04815</name>
</gene>
<dbReference type="GeneID" id="3229336"/>